<dbReference type="InterPro" id="IPR003593">
    <property type="entry name" value="AAA+_ATPase"/>
</dbReference>
<keyword evidence="9" id="KW-1185">Reference proteome</keyword>
<dbReference type="InterPro" id="IPR052156">
    <property type="entry name" value="BCAA_Transport_ATP-bd_LivF"/>
</dbReference>
<keyword evidence="5 8" id="KW-0067">ATP-binding</keyword>
<evidence type="ECO:0000313" key="9">
    <source>
        <dbReference type="Proteomes" id="UP000283474"/>
    </source>
</evidence>
<dbReference type="PANTHER" id="PTHR43820">
    <property type="entry name" value="HIGH-AFFINITY BRANCHED-CHAIN AMINO ACID TRANSPORT ATP-BINDING PROTEIN LIVF"/>
    <property type="match status" value="1"/>
</dbReference>
<organism evidence="8 9">
    <name type="scientific">Pollutimonas thiosulfatoxidans</name>
    <dbReference type="NCBI Taxonomy" id="2028345"/>
    <lineage>
        <taxon>Bacteria</taxon>
        <taxon>Pseudomonadati</taxon>
        <taxon>Pseudomonadota</taxon>
        <taxon>Betaproteobacteria</taxon>
        <taxon>Burkholderiales</taxon>
        <taxon>Alcaligenaceae</taxon>
        <taxon>Pollutimonas</taxon>
    </lineage>
</organism>
<evidence type="ECO:0000256" key="1">
    <source>
        <dbReference type="ARBA" id="ARBA00005417"/>
    </source>
</evidence>
<dbReference type="InterPro" id="IPR003439">
    <property type="entry name" value="ABC_transporter-like_ATP-bd"/>
</dbReference>
<dbReference type="GO" id="GO:0005524">
    <property type="term" value="F:ATP binding"/>
    <property type="evidence" value="ECO:0007669"/>
    <property type="project" value="UniProtKB-KW"/>
</dbReference>
<reference evidence="8 9" key="1">
    <citation type="submission" date="2017-08" db="EMBL/GenBank/DDBJ databases">
        <authorList>
            <person name="Park S.-J."/>
            <person name="Kim H."/>
        </authorList>
    </citation>
    <scope>NUCLEOTIDE SEQUENCE [LARGE SCALE GENOMIC DNA]</scope>
    <source>
        <strain evidence="9">ye3</strain>
    </source>
</reference>
<accession>A0A410GEM2</accession>
<dbReference type="KEGG" id="pus:CKA81_13520"/>
<comment type="similarity">
    <text evidence="1">Belongs to the ABC transporter superfamily.</text>
</comment>
<dbReference type="CDD" id="cd03224">
    <property type="entry name" value="ABC_TM1139_LivF_branched"/>
    <property type="match status" value="1"/>
</dbReference>
<evidence type="ECO:0000256" key="4">
    <source>
        <dbReference type="ARBA" id="ARBA00022741"/>
    </source>
</evidence>
<keyword evidence="6" id="KW-0029">Amino-acid transport</keyword>
<dbReference type="SMART" id="SM00382">
    <property type="entry name" value="AAA"/>
    <property type="match status" value="1"/>
</dbReference>
<evidence type="ECO:0000259" key="7">
    <source>
        <dbReference type="PROSITE" id="PS50893"/>
    </source>
</evidence>
<dbReference type="OrthoDB" id="9776369at2"/>
<dbReference type="EMBL" id="CP022987">
    <property type="protein sequence ID" value="QAA94750.1"/>
    <property type="molecule type" value="Genomic_DNA"/>
</dbReference>
<keyword evidence="3" id="KW-0472">Membrane</keyword>
<keyword evidence="4" id="KW-0547">Nucleotide-binding</keyword>
<dbReference type="GO" id="GO:0015658">
    <property type="term" value="F:branched-chain amino acid transmembrane transporter activity"/>
    <property type="evidence" value="ECO:0007669"/>
    <property type="project" value="TreeGrafter"/>
</dbReference>
<dbReference type="GO" id="GO:0016887">
    <property type="term" value="F:ATP hydrolysis activity"/>
    <property type="evidence" value="ECO:0007669"/>
    <property type="project" value="InterPro"/>
</dbReference>
<evidence type="ECO:0000313" key="8">
    <source>
        <dbReference type="EMBL" id="QAA94750.1"/>
    </source>
</evidence>
<dbReference type="Proteomes" id="UP000283474">
    <property type="component" value="Chromosome"/>
</dbReference>
<dbReference type="Gene3D" id="3.40.50.300">
    <property type="entry name" value="P-loop containing nucleotide triphosphate hydrolases"/>
    <property type="match status" value="1"/>
</dbReference>
<name>A0A410GEM2_9BURK</name>
<dbReference type="Pfam" id="PF00005">
    <property type="entry name" value="ABC_tran"/>
    <property type="match status" value="1"/>
</dbReference>
<dbReference type="PROSITE" id="PS50893">
    <property type="entry name" value="ABC_TRANSPORTER_2"/>
    <property type="match status" value="1"/>
</dbReference>
<keyword evidence="2" id="KW-0813">Transport</keyword>
<evidence type="ECO:0000256" key="3">
    <source>
        <dbReference type="ARBA" id="ARBA00022475"/>
    </source>
</evidence>
<dbReference type="InterPro" id="IPR017871">
    <property type="entry name" value="ABC_transporter-like_CS"/>
</dbReference>
<evidence type="ECO:0000256" key="5">
    <source>
        <dbReference type="ARBA" id="ARBA00022840"/>
    </source>
</evidence>
<evidence type="ECO:0000256" key="6">
    <source>
        <dbReference type="ARBA" id="ARBA00022970"/>
    </source>
</evidence>
<protein>
    <submittedName>
        <fullName evidence="8">ABC transporter ATP-binding protein</fullName>
    </submittedName>
</protein>
<feature type="domain" description="ABC transporter" evidence="7">
    <location>
        <begin position="3"/>
        <end position="231"/>
    </location>
</feature>
<dbReference type="PROSITE" id="PS00211">
    <property type="entry name" value="ABC_TRANSPORTER_1"/>
    <property type="match status" value="1"/>
</dbReference>
<dbReference type="PANTHER" id="PTHR43820:SF2">
    <property type="entry name" value="ABC TRANSPORTER ATP-BINDING PROTEIN"/>
    <property type="match status" value="1"/>
</dbReference>
<dbReference type="RefSeq" id="WP_128355744.1">
    <property type="nucleotide sequence ID" value="NZ_CP022987.1"/>
</dbReference>
<gene>
    <name evidence="8" type="ORF">CKA81_13520</name>
</gene>
<dbReference type="InterPro" id="IPR027417">
    <property type="entry name" value="P-loop_NTPase"/>
</dbReference>
<evidence type="ECO:0000256" key="2">
    <source>
        <dbReference type="ARBA" id="ARBA00022448"/>
    </source>
</evidence>
<proteinExistence type="inferred from homology"/>
<sequence>MLLSVEDLNAHYGKSHVLQGVDFTIGEGEIVTLLGRNGAGKTTTLRSIAGLIEPTSGRVSLEGKDLAGLPAHEINRMGVALVPEHRGIFSQLTVHENLTIAARPGPTAWTVPKVYELFPRLGERRRNGGGKLSGGEQQMLSIGRALLTHPKLLLLDEPTEGLAPVIVQLLVQTFKEISNSGISILLVEQNLKVCAELASRHHILVIGQSVFSGTYEELTQGDLIERHLGVAT</sequence>
<dbReference type="AlphaFoldDB" id="A0A410GEM2"/>
<dbReference type="SUPFAM" id="SSF52540">
    <property type="entry name" value="P-loop containing nucleoside triphosphate hydrolases"/>
    <property type="match status" value="1"/>
</dbReference>
<dbReference type="GO" id="GO:0015807">
    <property type="term" value="P:L-amino acid transport"/>
    <property type="evidence" value="ECO:0007669"/>
    <property type="project" value="TreeGrafter"/>
</dbReference>
<keyword evidence="3" id="KW-1003">Cell membrane</keyword>